<dbReference type="AlphaFoldDB" id="A0A4S4LYB1"/>
<reference evidence="4 5" key="1">
    <citation type="submission" date="2019-02" db="EMBL/GenBank/DDBJ databases">
        <title>Genome sequencing of the rare red list fungi Bondarzewia mesenterica.</title>
        <authorList>
            <person name="Buettner E."/>
            <person name="Kellner H."/>
        </authorList>
    </citation>
    <scope>NUCLEOTIDE SEQUENCE [LARGE SCALE GENOMIC DNA]</scope>
    <source>
        <strain evidence="4 5">DSM 108281</strain>
    </source>
</reference>
<dbReference type="InterPro" id="IPR050282">
    <property type="entry name" value="Cycloisomerase_2"/>
</dbReference>
<dbReference type="GO" id="GO:0004672">
    <property type="term" value="F:protein kinase activity"/>
    <property type="evidence" value="ECO:0007669"/>
    <property type="project" value="InterPro"/>
</dbReference>
<dbReference type="InterPro" id="IPR000719">
    <property type="entry name" value="Prot_kinase_dom"/>
</dbReference>
<dbReference type="OrthoDB" id="9972196at2759"/>
<dbReference type="PROSITE" id="PS50011">
    <property type="entry name" value="PROTEIN_KINASE_DOM"/>
    <property type="match status" value="1"/>
</dbReference>
<feature type="domain" description="Protein kinase" evidence="3">
    <location>
        <begin position="1"/>
        <end position="193"/>
    </location>
</feature>
<dbReference type="PANTHER" id="PTHR30344">
    <property type="entry name" value="6-PHOSPHOGLUCONOLACTONASE-RELATED"/>
    <property type="match status" value="1"/>
</dbReference>
<feature type="chain" id="PRO_5020668170" description="Protein kinase domain-containing protein" evidence="2">
    <location>
        <begin position="28"/>
        <end position="600"/>
    </location>
</feature>
<name>A0A4S4LYB1_9AGAM</name>
<organism evidence="4 5">
    <name type="scientific">Bondarzewia mesenterica</name>
    <dbReference type="NCBI Taxonomy" id="1095465"/>
    <lineage>
        <taxon>Eukaryota</taxon>
        <taxon>Fungi</taxon>
        <taxon>Dikarya</taxon>
        <taxon>Basidiomycota</taxon>
        <taxon>Agaricomycotina</taxon>
        <taxon>Agaricomycetes</taxon>
        <taxon>Russulales</taxon>
        <taxon>Bondarzewiaceae</taxon>
        <taxon>Bondarzewia</taxon>
    </lineage>
</organism>
<dbReference type="GO" id="GO:0017057">
    <property type="term" value="F:6-phosphogluconolactonase activity"/>
    <property type="evidence" value="ECO:0007669"/>
    <property type="project" value="TreeGrafter"/>
</dbReference>
<dbReference type="PANTHER" id="PTHR30344:SF1">
    <property type="entry name" value="6-PHOSPHOGLUCONOLACTONASE"/>
    <property type="match status" value="1"/>
</dbReference>
<evidence type="ECO:0000259" key="3">
    <source>
        <dbReference type="PROSITE" id="PS50011"/>
    </source>
</evidence>
<protein>
    <recommendedName>
        <fullName evidence="3">Protein kinase domain-containing protein</fullName>
    </recommendedName>
</protein>
<dbReference type="InterPro" id="IPR019405">
    <property type="entry name" value="Lactonase_7-beta_prop"/>
</dbReference>
<dbReference type="Pfam" id="PF10282">
    <property type="entry name" value="Lactonase"/>
    <property type="match status" value="1"/>
</dbReference>
<proteinExistence type="inferred from homology"/>
<accession>A0A4S4LYB1</accession>
<dbReference type="Gene3D" id="2.130.10.10">
    <property type="entry name" value="YVTN repeat-like/Quinoprotein amine dehydrogenase"/>
    <property type="match status" value="1"/>
</dbReference>
<dbReference type="GO" id="GO:0005524">
    <property type="term" value="F:ATP binding"/>
    <property type="evidence" value="ECO:0007669"/>
    <property type="project" value="InterPro"/>
</dbReference>
<evidence type="ECO:0000256" key="2">
    <source>
        <dbReference type="SAM" id="SignalP"/>
    </source>
</evidence>
<evidence type="ECO:0000313" key="4">
    <source>
        <dbReference type="EMBL" id="THH16791.1"/>
    </source>
</evidence>
<evidence type="ECO:0000256" key="1">
    <source>
        <dbReference type="ARBA" id="ARBA00005564"/>
    </source>
</evidence>
<sequence>MTHLTVSLGLRLRWITLLAEGIAYMHSKDVVWCDCKLPSVLVTADLDVMLCDFGGSSSDGCPASIGPPIFYMLPSQLDNPTWRFPPNQDKVAFSTSIFLLLARRWPLRSKFLEEHSTWEEMQQVEHKYRQGGFDALSPEAYPELAQVAQKCWRDEYTSTEDMLRDVCKGCAATLKEYEQRARAQLYGDISPWTVQQAPKGLRGSGRLFLSDTETTNVKVATGESPCRSRYPRRMTQLSRPLSGRFELRVATMVNFTILAGGYATFVASYLFDTDASSLTLLNQSPTGSNPSWITLHPTNSSILYAVNENSAGELQSYTVGPQGALTGPVGQTSSGGDSPAFTVALKTGQVAIMNYNSGNGFILPTTPDPLHFGSASLITFPASVSHPHMVLEHGNEVLVPDLGADKIWRLTEDGSPGKWAIRGEIPQPSGSGPRHIAIFEDTLYTLHELASTVTAQHMPAAPNGTSTILTQLSTVPPNNLTGATWQAGEILIPAPNVKFPTPYVYASNRNTGSTIDPRGDTVAIFATRPELKLVAQVYTGLDQIRGMEFGGENDEYLVASGVVGSGGVVVFRRTEGGTGLVEVARNTQIPNRTSFLWGSW</sequence>
<dbReference type="InterPro" id="IPR015943">
    <property type="entry name" value="WD40/YVTN_repeat-like_dom_sf"/>
</dbReference>
<dbReference type="SUPFAM" id="SSF56112">
    <property type="entry name" value="Protein kinase-like (PK-like)"/>
    <property type="match status" value="1"/>
</dbReference>
<dbReference type="Proteomes" id="UP000310158">
    <property type="component" value="Unassembled WGS sequence"/>
</dbReference>
<keyword evidence="2" id="KW-0732">Signal</keyword>
<feature type="signal peptide" evidence="2">
    <location>
        <begin position="1"/>
        <end position="27"/>
    </location>
</feature>
<comment type="similarity">
    <text evidence="1">Belongs to the cycloisomerase 2 family.</text>
</comment>
<keyword evidence="5" id="KW-1185">Reference proteome</keyword>
<dbReference type="SUPFAM" id="SSF75011">
    <property type="entry name" value="3-carboxy-cis,cis-mucoante lactonizing enzyme"/>
    <property type="match status" value="1"/>
</dbReference>
<evidence type="ECO:0000313" key="5">
    <source>
        <dbReference type="Proteomes" id="UP000310158"/>
    </source>
</evidence>
<comment type="caution">
    <text evidence="4">The sequence shown here is derived from an EMBL/GenBank/DDBJ whole genome shotgun (WGS) entry which is preliminary data.</text>
</comment>
<dbReference type="EMBL" id="SGPL01000142">
    <property type="protein sequence ID" value="THH16791.1"/>
    <property type="molecule type" value="Genomic_DNA"/>
</dbReference>
<gene>
    <name evidence="4" type="ORF">EW146_g3915</name>
</gene>
<dbReference type="Gene3D" id="1.10.510.10">
    <property type="entry name" value="Transferase(Phosphotransferase) domain 1"/>
    <property type="match status" value="1"/>
</dbReference>
<dbReference type="InterPro" id="IPR011009">
    <property type="entry name" value="Kinase-like_dom_sf"/>
</dbReference>